<keyword evidence="3" id="KW-1185">Reference proteome</keyword>
<dbReference type="FunFam" id="3.30.420.10:FF:000032">
    <property type="entry name" value="Retrovirus-related Pol polyprotein from transposon 297-like Protein"/>
    <property type="match status" value="1"/>
</dbReference>
<dbReference type="GO" id="GO:0003676">
    <property type="term" value="F:nucleic acid binding"/>
    <property type="evidence" value="ECO:0007669"/>
    <property type="project" value="InterPro"/>
</dbReference>
<dbReference type="InterPro" id="IPR041588">
    <property type="entry name" value="Integrase_H2C2"/>
</dbReference>
<dbReference type="PROSITE" id="PS50994">
    <property type="entry name" value="INTEGRASE"/>
    <property type="match status" value="1"/>
</dbReference>
<feature type="domain" description="Integrase catalytic" evidence="1">
    <location>
        <begin position="153"/>
        <end position="324"/>
    </location>
</feature>
<evidence type="ECO:0000313" key="2">
    <source>
        <dbReference type="EMBL" id="KAG8193720.1"/>
    </source>
</evidence>
<dbReference type="Pfam" id="PF00665">
    <property type="entry name" value="rve"/>
    <property type="match status" value="1"/>
</dbReference>
<dbReference type="FunFam" id="1.10.340.70:FF:000004">
    <property type="entry name" value="Retrovirus-related Pol polyprotein from transposon 297-like Protein"/>
    <property type="match status" value="1"/>
</dbReference>
<protein>
    <recommendedName>
        <fullName evidence="1">Integrase catalytic domain-containing protein</fullName>
    </recommendedName>
</protein>
<proteinExistence type="predicted"/>
<evidence type="ECO:0000313" key="3">
    <source>
        <dbReference type="Proteomes" id="UP000827092"/>
    </source>
</evidence>
<reference evidence="2 3" key="1">
    <citation type="journal article" date="2022" name="Nat. Ecol. Evol.">
        <title>A masculinizing supergene underlies an exaggerated male reproductive morph in a spider.</title>
        <authorList>
            <person name="Hendrickx F."/>
            <person name="De Corte Z."/>
            <person name="Sonet G."/>
            <person name="Van Belleghem S.M."/>
            <person name="Kostlbacher S."/>
            <person name="Vangestel C."/>
        </authorList>
    </citation>
    <scope>NUCLEOTIDE SEQUENCE [LARGE SCALE GENOMIC DNA]</scope>
    <source>
        <strain evidence="2">W744_W776</strain>
    </source>
</reference>
<dbReference type="EMBL" id="JAFNEN010000115">
    <property type="protein sequence ID" value="KAG8193720.1"/>
    <property type="molecule type" value="Genomic_DNA"/>
</dbReference>
<dbReference type="Gene3D" id="3.30.420.10">
    <property type="entry name" value="Ribonuclease H-like superfamily/Ribonuclease H"/>
    <property type="match status" value="1"/>
</dbReference>
<sequence length="456" mass="52180">MRQLQYISQFSTDIQHVDGKENVVADALSRIEEIAVIDYHAIADAQINDQELEQAKINSDSLQFKSYPLPNGRSLWCDTSTENIRPFIPKSFRKEIFQHIHGFSHPGIKATVGQLTNKFIWPNMKKEIREWTKACINCQKVKVNRHTKSQFAEYKVPDARFSTVHIDLIGPLPPSDGKVYCLTCIDRYSCWTEVVPLADITAETVSKAFYEHWICRFGVPATIITDQGRQFESQLFRNLAAISGSKVSHTTPYHPQCNGKIERFHRSLKTAIKAHNNNCRWTEILPTVLLGFRAALRPDAQYTIAQMLYGTPIRLPGEFFQTPTTKVEPHNFVTELQNFMELLKPTKSSSHNRPKVFVNSDLKVCAHVFVRIDRVKKALEPAYEGPYAVVKRCDKYFELLIKGKHVTISIDRLKPAYLLDENPQIETTESNVNNDENTAQLPPLMLVTNIHVEVEK</sequence>
<dbReference type="Pfam" id="PF17921">
    <property type="entry name" value="Integrase_H2C2"/>
    <property type="match status" value="1"/>
</dbReference>
<gene>
    <name evidence="2" type="ORF">JTE90_005018</name>
</gene>
<dbReference type="PANTHER" id="PTHR38681:SF1">
    <property type="entry name" value="RETROVIRUS-RELATED POL POLYPROTEIN FROM TRANSPOSON 412-LIKE PROTEIN"/>
    <property type="match status" value="1"/>
</dbReference>
<dbReference type="InterPro" id="IPR012337">
    <property type="entry name" value="RNaseH-like_sf"/>
</dbReference>
<accession>A0AAV6VAM4</accession>
<dbReference type="Gene3D" id="1.10.340.70">
    <property type="match status" value="1"/>
</dbReference>
<comment type="caution">
    <text evidence="2">The sequence shown here is derived from an EMBL/GenBank/DDBJ whole genome shotgun (WGS) entry which is preliminary data.</text>
</comment>
<dbReference type="PANTHER" id="PTHR38681">
    <property type="entry name" value="RETROVIRUS-RELATED POL POLYPROTEIN FROM TRANSPOSON 412-LIKE PROTEIN-RELATED"/>
    <property type="match status" value="1"/>
</dbReference>
<dbReference type="InterPro" id="IPR036397">
    <property type="entry name" value="RNaseH_sf"/>
</dbReference>
<organism evidence="2 3">
    <name type="scientific">Oedothorax gibbosus</name>
    <dbReference type="NCBI Taxonomy" id="931172"/>
    <lineage>
        <taxon>Eukaryota</taxon>
        <taxon>Metazoa</taxon>
        <taxon>Ecdysozoa</taxon>
        <taxon>Arthropoda</taxon>
        <taxon>Chelicerata</taxon>
        <taxon>Arachnida</taxon>
        <taxon>Araneae</taxon>
        <taxon>Araneomorphae</taxon>
        <taxon>Entelegynae</taxon>
        <taxon>Araneoidea</taxon>
        <taxon>Linyphiidae</taxon>
        <taxon>Erigoninae</taxon>
        <taxon>Oedothorax</taxon>
    </lineage>
</organism>
<evidence type="ECO:0000259" key="1">
    <source>
        <dbReference type="PROSITE" id="PS50994"/>
    </source>
</evidence>
<dbReference type="Proteomes" id="UP000827092">
    <property type="component" value="Unassembled WGS sequence"/>
</dbReference>
<dbReference type="AlphaFoldDB" id="A0AAV6VAM4"/>
<name>A0AAV6VAM4_9ARAC</name>
<dbReference type="GO" id="GO:0015074">
    <property type="term" value="P:DNA integration"/>
    <property type="evidence" value="ECO:0007669"/>
    <property type="project" value="InterPro"/>
</dbReference>
<dbReference type="InterPro" id="IPR001584">
    <property type="entry name" value="Integrase_cat-core"/>
</dbReference>
<dbReference type="SUPFAM" id="SSF53098">
    <property type="entry name" value="Ribonuclease H-like"/>
    <property type="match status" value="1"/>
</dbReference>